<feature type="transmembrane region" description="Helical" evidence="7">
    <location>
        <begin position="267"/>
        <end position="289"/>
    </location>
</feature>
<organism evidence="9 10">
    <name type="scientific">Actinoallomurus vinaceus</name>
    <dbReference type="NCBI Taxonomy" id="1080074"/>
    <lineage>
        <taxon>Bacteria</taxon>
        <taxon>Bacillati</taxon>
        <taxon>Actinomycetota</taxon>
        <taxon>Actinomycetes</taxon>
        <taxon>Streptosporangiales</taxon>
        <taxon>Thermomonosporaceae</taxon>
        <taxon>Actinoallomurus</taxon>
    </lineage>
</organism>
<accession>A0ABP8UH74</accession>
<evidence type="ECO:0000256" key="6">
    <source>
        <dbReference type="ARBA" id="ARBA00023136"/>
    </source>
</evidence>
<feature type="transmembrane region" description="Helical" evidence="7">
    <location>
        <begin position="228"/>
        <end position="246"/>
    </location>
</feature>
<sequence length="509" mass="51532">MTSLGSRRWWVLGALVVILLAVSLDLTALNVALPTLAAQLDAGTSALQWIVASYTLVSATLLIPAGLIGDRYGRKKTLLGGLALFLAGSVLATLVSSPAGLITARTLMGVGSAAITPLAMSVLLVVFPPEERPKALAAWTGASFLGLPLGPIIGGWLLDHFWWGSIFFINIPVSAVALVLGLVLIPESRSATAPRPDFAGLLLSTGGLIALVYGTIQEEDYGWSSPGVWGVMTAGAVALVAFVVWTRRVRHPLIDLRLFADRSFTGGLVPATLMTFAMFGVLFVGPQYFQAVLGTGPLGSGVRLLPLIGGLLVASRLSALLVKRLGARVTIAAGGLVMAGAMVAGATTNAGSGYGLAAAWLTVAGLGMGLMLPASMTAAMGALSAERAGVGSAVLMTVRLVGGAFGAAILGSLLSAGYRGHVDVAGLPPAAAEAARGGVGGGLAVAGRLHDPHLLHSARAAFTHGMDLTLLAGAGIMAAAAVLAVILLPRRGATDPLGNGQSTHEYASA</sequence>
<dbReference type="Pfam" id="PF07690">
    <property type="entry name" value="MFS_1"/>
    <property type="match status" value="1"/>
</dbReference>
<reference evidence="10" key="1">
    <citation type="journal article" date="2019" name="Int. J. Syst. Evol. Microbiol.">
        <title>The Global Catalogue of Microorganisms (GCM) 10K type strain sequencing project: providing services to taxonomists for standard genome sequencing and annotation.</title>
        <authorList>
            <consortium name="The Broad Institute Genomics Platform"/>
            <consortium name="The Broad Institute Genome Sequencing Center for Infectious Disease"/>
            <person name="Wu L."/>
            <person name="Ma J."/>
        </authorList>
    </citation>
    <scope>NUCLEOTIDE SEQUENCE [LARGE SCALE GENOMIC DNA]</scope>
    <source>
        <strain evidence="10">JCM 17939</strain>
    </source>
</reference>
<keyword evidence="5 7" id="KW-1133">Transmembrane helix</keyword>
<keyword evidence="2" id="KW-0813">Transport</keyword>
<dbReference type="PANTHER" id="PTHR42718:SF42">
    <property type="entry name" value="EXPORT PROTEIN"/>
    <property type="match status" value="1"/>
</dbReference>
<feature type="transmembrane region" description="Helical" evidence="7">
    <location>
        <begin position="162"/>
        <end position="186"/>
    </location>
</feature>
<dbReference type="RefSeq" id="WP_345434415.1">
    <property type="nucleotide sequence ID" value="NZ_BAABHK010000009.1"/>
</dbReference>
<evidence type="ECO:0000256" key="3">
    <source>
        <dbReference type="ARBA" id="ARBA00022475"/>
    </source>
</evidence>
<dbReference type="PROSITE" id="PS50850">
    <property type="entry name" value="MFS"/>
    <property type="match status" value="1"/>
</dbReference>
<name>A0ABP8UH74_9ACTN</name>
<keyword evidence="3" id="KW-1003">Cell membrane</keyword>
<evidence type="ECO:0000256" key="1">
    <source>
        <dbReference type="ARBA" id="ARBA00004651"/>
    </source>
</evidence>
<dbReference type="CDD" id="cd17321">
    <property type="entry name" value="MFS_MMR_MDR_like"/>
    <property type="match status" value="1"/>
</dbReference>
<comment type="caution">
    <text evidence="9">The sequence shown here is derived from an EMBL/GenBank/DDBJ whole genome shotgun (WGS) entry which is preliminary data.</text>
</comment>
<feature type="transmembrane region" description="Helical" evidence="7">
    <location>
        <begin position="393"/>
        <end position="418"/>
    </location>
</feature>
<evidence type="ECO:0000256" key="5">
    <source>
        <dbReference type="ARBA" id="ARBA00022989"/>
    </source>
</evidence>
<feature type="transmembrane region" description="Helical" evidence="7">
    <location>
        <begin position="79"/>
        <end position="101"/>
    </location>
</feature>
<feature type="transmembrane region" description="Helical" evidence="7">
    <location>
        <begin position="47"/>
        <end position="67"/>
    </location>
</feature>
<dbReference type="NCBIfam" id="TIGR00711">
    <property type="entry name" value="efflux_EmrB"/>
    <property type="match status" value="1"/>
</dbReference>
<evidence type="ECO:0000256" key="2">
    <source>
        <dbReference type="ARBA" id="ARBA00022448"/>
    </source>
</evidence>
<feature type="transmembrane region" description="Helical" evidence="7">
    <location>
        <begin position="198"/>
        <end position="216"/>
    </location>
</feature>
<gene>
    <name evidence="9" type="ORF">GCM10023196_059700</name>
</gene>
<evidence type="ECO:0000313" key="10">
    <source>
        <dbReference type="Proteomes" id="UP001501442"/>
    </source>
</evidence>
<feature type="transmembrane region" description="Helical" evidence="7">
    <location>
        <begin position="329"/>
        <end position="347"/>
    </location>
</feature>
<comment type="subcellular location">
    <subcellularLocation>
        <location evidence="1">Cell membrane</location>
        <topology evidence="1">Multi-pass membrane protein</topology>
    </subcellularLocation>
</comment>
<feature type="transmembrane region" description="Helical" evidence="7">
    <location>
        <begin position="301"/>
        <end position="322"/>
    </location>
</feature>
<dbReference type="EMBL" id="BAABHK010000009">
    <property type="protein sequence ID" value="GAA4631207.1"/>
    <property type="molecule type" value="Genomic_DNA"/>
</dbReference>
<protein>
    <submittedName>
        <fullName evidence="9">DHA2 family efflux MFS transporter permease subunit</fullName>
    </submittedName>
</protein>
<feature type="transmembrane region" description="Helical" evidence="7">
    <location>
        <begin position="353"/>
        <end position="372"/>
    </location>
</feature>
<keyword evidence="6 7" id="KW-0472">Membrane</keyword>
<dbReference type="Proteomes" id="UP001501442">
    <property type="component" value="Unassembled WGS sequence"/>
</dbReference>
<dbReference type="InterPro" id="IPR004638">
    <property type="entry name" value="EmrB-like"/>
</dbReference>
<keyword evidence="4 7" id="KW-0812">Transmembrane</keyword>
<dbReference type="PRINTS" id="PR01036">
    <property type="entry name" value="TCRTETB"/>
</dbReference>
<evidence type="ECO:0000256" key="7">
    <source>
        <dbReference type="SAM" id="Phobius"/>
    </source>
</evidence>
<feature type="domain" description="Major facilitator superfamily (MFS) profile" evidence="8">
    <location>
        <begin position="11"/>
        <end position="492"/>
    </location>
</feature>
<dbReference type="InterPro" id="IPR020846">
    <property type="entry name" value="MFS_dom"/>
</dbReference>
<feature type="transmembrane region" description="Helical" evidence="7">
    <location>
        <begin position="107"/>
        <end position="127"/>
    </location>
</feature>
<evidence type="ECO:0000313" key="9">
    <source>
        <dbReference type="EMBL" id="GAA4631207.1"/>
    </source>
</evidence>
<dbReference type="Gene3D" id="1.20.1720.10">
    <property type="entry name" value="Multidrug resistance protein D"/>
    <property type="match status" value="2"/>
</dbReference>
<feature type="transmembrane region" description="Helical" evidence="7">
    <location>
        <begin position="136"/>
        <end position="156"/>
    </location>
</feature>
<keyword evidence="10" id="KW-1185">Reference proteome</keyword>
<dbReference type="PANTHER" id="PTHR42718">
    <property type="entry name" value="MAJOR FACILITATOR SUPERFAMILY MULTIDRUG TRANSPORTER MFSC"/>
    <property type="match status" value="1"/>
</dbReference>
<evidence type="ECO:0000256" key="4">
    <source>
        <dbReference type="ARBA" id="ARBA00022692"/>
    </source>
</evidence>
<dbReference type="InterPro" id="IPR036259">
    <property type="entry name" value="MFS_trans_sf"/>
</dbReference>
<proteinExistence type="predicted"/>
<dbReference type="SUPFAM" id="SSF103473">
    <property type="entry name" value="MFS general substrate transporter"/>
    <property type="match status" value="1"/>
</dbReference>
<feature type="transmembrane region" description="Helical" evidence="7">
    <location>
        <begin position="468"/>
        <end position="488"/>
    </location>
</feature>
<dbReference type="InterPro" id="IPR011701">
    <property type="entry name" value="MFS"/>
</dbReference>
<evidence type="ECO:0000259" key="8">
    <source>
        <dbReference type="PROSITE" id="PS50850"/>
    </source>
</evidence>